<evidence type="ECO:0000256" key="3">
    <source>
        <dbReference type="ARBA" id="ARBA00022723"/>
    </source>
</evidence>
<dbReference type="GO" id="GO:0005654">
    <property type="term" value="C:nucleoplasm"/>
    <property type="evidence" value="ECO:0007669"/>
    <property type="project" value="UniProtKB-SubCell"/>
</dbReference>
<evidence type="ECO:0000256" key="14">
    <source>
        <dbReference type="SAM" id="MobiDB-lite"/>
    </source>
</evidence>
<dbReference type="GO" id="GO:0003700">
    <property type="term" value="F:DNA-binding transcription factor activity"/>
    <property type="evidence" value="ECO:0007669"/>
    <property type="project" value="UniProtKB-UniRule"/>
</dbReference>
<evidence type="ECO:0000256" key="12">
    <source>
        <dbReference type="PROSITE-ProRule" id="PRU00309"/>
    </source>
</evidence>
<comment type="function">
    <text evidence="13">DNA-binding transcription regulator that regulates endothelial cell proliferation and G1/S cell-cycle progression. Specifically binds the 5'-[AT]NTNN[GT]GGCA[AGT]-3' core DNA sequence and acts by modulating expression of pRB-E2F cell-cycle target genes.</text>
</comment>
<dbReference type="InterPro" id="IPR006612">
    <property type="entry name" value="THAP_Znf"/>
</dbReference>
<feature type="domain" description="THAP-type" evidence="15">
    <location>
        <begin position="1"/>
        <end position="83"/>
    </location>
</feature>
<dbReference type="InterPro" id="IPR012337">
    <property type="entry name" value="RNaseH-like_sf"/>
</dbReference>
<comment type="subcellular location">
    <subcellularLocation>
        <location evidence="1 13">Nucleus</location>
        <location evidence="1 13">Nucleoplasm</location>
    </subcellularLocation>
</comment>
<dbReference type="PANTHER" id="PTHR46600">
    <property type="entry name" value="THAP DOMAIN-CONTAINING"/>
    <property type="match status" value="1"/>
</dbReference>
<accession>A0A9D3LH93</accession>
<evidence type="ECO:0000256" key="13">
    <source>
        <dbReference type="RuleBase" id="RU369073"/>
    </source>
</evidence>
<evidence type="ECO:0000256" key="5">
    <source>
        <dbReference type="ARBA" id="ARBA00022833"/>
    </source>
</evidence>
<evidence type="ECO:0000256" key="9">
    <source>
        <dbReference type="ARBA" id="ARBA00023163"/>
    </source>
</evidence>
<feature type="compositionally biased region" description="Polar residues" evidence="14">
    <location>
        <begin position="131"/>
        <end position="149"/>
    </location>
</feature>
<dbReference type="Proteomes" id="UP001044222">
    <property type="component" value="Chromosome 19"/>
</dbReference>
<keyword evidence="4 12" id="KW-0863">Zinc-finger</keyword>
<evidence type="ECO:0000256" key="1">
    <source>
        <dbReference type="ARBA" id="ARBA00004642"/>
    </source>
</evidence>
<evidence type="ECO:0000256" key="10">
    <source>
        <dbReference type="ARBA" id="ARBA00023242"/>
    </source>
</evidence>
<proteinExistence type="inferred from homology"/>
<dbReference type="Pfam" id="PF05485">
    <property type="entry name" value="THAP"/>
    <property type="match status" value="1"/>
</dbReference>
<keyword evidence="8 12" id="KW-0238">DNA-binding</keyword>
<evidence type="ECO:0000259" key="15">
    <source>
        <dbReference type="PROSITE" id="PS50950"/>
    </source>
</evidence>
<keyword evidence="6 13" id="KW-0805">Transcription regulation</keyword>
<dbReference type="PANTHER" id="PTHR46600:SF1">
    <property type="entry name" value="THAP DOMAIN-CONTAINING PROTEIN 1"/>
    <property type="match status" value="1"/>
</dbReference>
<comment type="caution">
    <text evidence="16">The sequence shown here is derived from an EMBL/GenBank/DDBJ whole genome shotgun (WGS) entry which is preliminary data.</text>
</comment>
<keyword evidence="5" id="KW-0862">Zinc</keyword>
<reference evidence="16" key="1">
    <citation type="submission" date="2021-01" db="EMBL/GenBank/DDBJ databases">
        <title>A chromosome-scale assembly of European eel, Anguilla anguilla.</title>
        <authorList>
            <person name="Henkel C."/>
            <person name="Jong-Raadsen S.A."/>
            <person name="Dufour S."/>
            <person name="Weltzien F.-A."/>
            <person name="Palstra A.P."/>
            <person name="Pelster B."/>
            <person name="Spaink H.P."/>
            <person name="Van Den Thillart G.E."/>
            <person name="Jansen H."/>
            <person name="Zahm M."/>
            <person name="Klopp C."/>
            <person name="Cedric C."/>
            <person name="Louis A."/>
            <person name="Berthelot C."/>
            <person name="Parey E."/>
            <person name="Roest Crollius H."/>
            <person name="Montfort J."/>
            <person name="Robinson-Rechavi M."/>
            <person name="Bucao C."/>
            <person name="Bouchez O."/>
            <person name="Gislard M."/>
            <person name="Lluch J."/>
            <person name="Milhes M."/>
            <person name="Lampietro C."/>
            <person name="Lopez Roques C."/>
            <person name="Donnadieu C."/>
            <person name="Braasch I."/>
            <person name="Desvignes T."/>
            <person name="Postlethwait J."/>
            <person name="Bobe J."/>
            <person name="Guiguen Y."/>
            <person name="Dirks R."/>
        </authorList>
    </citation>
    <scope>NUCLEOTIDE SEQUENCE</scope>
    <source>
        <strain evidence="16">Tag_6206</strain>
        <tissue evidence="16">Liver</tissue>
    </source>
</reference>
<evidence type="ECO:0000256" key="4">
    <source>
        <dbReference type="ARBA" id="ARBA00022771"/>
    </source>
</evidence>
<dbReference type="Gene3D" id="3.30.420.10">
    <property type="entry name" value="Ribonuclease H-like superfamily/Ribonuclease H"/>
    <property type="match status" value="1"/>
</dbReference>
<evidence type="ECO:0000256" key="2">
    <source>
        <dbReference type="ARBA" id="ARBA00006177"/>
    </source>
</evidence>
<dbReference type="AlphaFoldDB" id="A0A9D3LH93"/>
<feature type="region of interest" description="Disordered" evidence="14">
    <location>
        <begin position="472"/>
        <end position="498"/>
    </location>
</feature>
<dbReference type="GO" id="GO:0001935">
    <property type="term" value="P:endothelial cell proliferation"/>
    <property type="evidence" value="ECO:0007669"/>
    <property type="project" value="UniProtKB-UniRule"/>
</dbReference>
<evidence type="ECO:0000256" key="6">
    <source>
        <dbReference type="ARBA" id="ARBA00023015"/>
    </source>
</evidence>
<comment type="similarity">
    <text evidence="2 13">Belongs to the THAP1 family.</text>
</comment>
<keyword evidence="9 13" id="KW-0804">Transcription</keyword>
<dbReference type="EMBL" id="JAFIRN010000019">
    <property type="protein sequence ID" value="KAG5830570.1"/>
    <property type="molecule type" value="Genomic_DNA"/>
</dbReference>
<evidence type="ECO:0000256" key="11">
    <source>
        <dbReference type="ARBA" id="ARBA00023306"/>
    </source>
</evidence>
<evidence type="ECO:0000256" key="7">
    <source>
        <dbReference type="ARBA" id="ARBA00023054"/>
    </source>
</evidence>
<protein>
    <recommendedName>
        <fullName evidence="13">THAP domain-containing protein 1</fullName>
    </recommendedName>
</protein>
<dbReference type="SUPFAM" id="SSF57716">
    <property type="entry name" value="Glucocorticoid receptor-like (DNA-binding domain)"/>
    <property type="match status" value="1"/>
</dbReference>
<gene>
    <name evidence="16" type="ORF">ANANG_G00312110</name>
</gene>
<dbReference type="GO" id="GO:0008270">
    <property type="term" value="F:zinc ion binding"/>
    <property type="evidence" value="ECO:0007669"/>
    <property type="project" value="UniProtKB-KW"/>
</dbReference>
<keyword evidence="11 13" id="KW-0131">Cell cycle</keyword>
<organism evidence="16 17">
    <name type="scientific">Anguilla anguilla</name>
    <name type="common">European freshwater eel</name>
    <name type="synonym">Muraena anguilla</name>
    <dbReference type="NCBI Taxonomy" id="7936"/>
    <lineage>
        <taxon>Eukaryota</taxon>
        <taxon>Metazoa</taxon>
        <taxon>Chordata</taxon>
        <taxon>Craniata</taxon>
        <taxon>Vertebrata</taxon>
        <taxon>Euteleostomi</taxon>
        <taxon>Actinopterygii</taxon>
        <taxon>Neopterygii</taxon>
        <taxon>Teleostei</taxon>
        <taxon>Anguilliformes</taxon>
        <taxon>Anguillidae</taxon>
        <taxon>Anguilla</taxon>
    </lineage>
</organism>
<sequence length="546" mass="60649">MSSNCVVPGCDNMNKVRTNVMFHGFPRGNSRLCKLWLTAMGYPPTNKLLMAKVCSDHFLKCDYKHPRRSKAIKLKQTAIPSIFPQTQVPLIEMNVVDQQPSEESEEMTRLSDVAGNENGGLGTEVCASSAEGEQTPSEHTPGSSACNATTPKVVTTRNTLHPSRIHEDYCRSGSIQWAEDAWKNIPAPKIQTSHVGQQPSEINEGMTRLSDVAGKENGRPGTEGSYSAVGEQPSCLTYFNCLESTEPAPTIVVDHSAFHPSRAHEHYCQSGSVQWAEGAWKDVSGENSKKGSFPPIQMSLRWQWLGMDMKGPLPRTHDGHTLALTVVDFYSKWVEAYPMRSLSPAEVALRIHCLICQLGCPHRILSRLDKTFIREVNLALKTYLDVEACSLVVFHSETYALDLLTQSYIDSMLSELVKDHQRSWDVQLPASLFSLRCREHPGTHHSPFYMLYSREPCTDLPSAREQPLVEDELVHEEDTPPPPDTAPGPDSQLSSAQTAEPMPVIDLVDVEEVLVVQCERCSRWDGVPRASQREGDDAYTCAACRG</sequence>
<keyword evidence="3" id="KW-0479">Metal-binding</keyword>
<feature type="region of interest" description="Disordered" evidence="14">
    <location>
        <begin position="128"/>
        <end position="149"/>
    </location>
</feature>
<name>A0A9D3LH93_ANGAN</name>
<dbReference type="InterPro" id="IPR038441">
    <property type="entry name" value="THAP_Znf_sf"/>
</dbReference>
<dbReference type="PROSITE" id="PS50950">
    <property type="entry name" value="ZF_THAP"/>
    <property type="match status" value="1"/>
</dbReference>
<dbReference type="SMART" id="SM00980">
    <property type="entry name" value="THAP"/>
    <property type="match status" value="1"/>
</dbReference>
<keyword evidence="7 13" id="KW-0175">Coiled coil</keyword>
<evidence type="ECO:0000256" key="8">
    <source>
        <dbReference type="ARBA" id="ARBA00023125"/>
    </source>
</evidence>
<dbReference type="Gene3D" id="6.20.210.20">
    <property type="entry name" value="THAP domain"/>
    <property type="match status" value="1"/>
</dbReference>
<keyword evidence="17" id="KW-1185">Reference proteome</keyword>
<dbReference type="SUPFAM" id="SSF53098">
    <property type="entry name" value="Ribonuclease H-like"/>
    <property type="match status" value="1"/>
</dbReference>
<evidence type="ECO:0000313" key="17">
    <source>
        <dbReference type="Proteomes" id="UP001044222"/>
    </source>
</evidence>
<dbReference type="InterPro" id="IPR026516">
    <property type="entry name" value="THAP1/10"/>
</dbReference>
<dbReference type="GO" id="GO:0043565">
    <property type="term" value="F:sequence-specific DNA binding"/>
    <property type="evidence" value="ECO:0007669"/>
    <property type="project" value="UniProtKB-UniRule"/>
</dbReference>
<dbReference type="InterPro" id="IPR036397">
    <property type="entry name" value="RNaseH_sf"/>
</dbReference>
<evidence type="ECO:0000313" key="16">
    <source>
        <dbReference type="EMBL" id="KAG5830570.1"/>
    </source>
</evidence>
<keyword evidence="10 13" id="KW-0539">Nucleus</keyword>